<dbReference type="EMBL" id="BMIO01000010">
    <property type="protein sequence ID" value="GGD51759.1"/>
    <property type="molecule type" value="Genomic_DNA"/>
</dbReference>
<dbReference type="PROSITE" id="PS52040">
    <property type="entry name" value="TOPO_IIA"/>
    <property type="match status" value="1"/>
</dbReference>
<comment type="function">
    <text evidence="7">Topoisomerase IV is essential for chromosome segregation. It relaxes supercoiled DNA. Performs the decatenation events required during the replication of a circular DNA molecule.</text>
</comment>
<comment type="subunit">
    <text evidence="7">Heterotetramer composed of ParC and ParE.</text>
</comment>
<evidence type="ECO:0000259" key="9">
    <source>
        <dbReference type="PROSITE" id="PS52040"/>
    </source>
</evidence>
<feature type="site" description="Interaction with DNA" evidence="7">
    <location>
        <position position="87"/>
    </location>
</feature>
<dbReference type="InterPro" id="IPR013758">
    <property type="entry name" value="Topo_IIA_A/C_ab"/>
</dbReference>
<dbReference type="SUPFAM" id="SSF101904">
    <property type="entry name" value="GyrA/ParC C-terminal domain-like"/>
    <property type="match status" value="1"/>
</dbReference>
<evidence type="ECO:0000313" key="11">
    <source>
        <dbReference type="Proteomes" id="UP000598997"/>
    </source>
</evidence>
<dbReference type="SUPFAM" id="SSF56719">
    <property type="entry name" value="Type II DNA topoisomerase"/>
    <property type="match status" value="1"/>
</dbReference>
<dbReference type="GO" id="GO:0003918">
    <property type="term" value="F:DNA topoisomerase type II (double strand cut, ATP-hydrolyzing) activity"/>
    <property type="evidence" value="ECO:0007669"/>
    <property type="project" value="UniProtKB-UniRule"/>
</dbReference>
<dbReference type="Pfam" id="PF00521">
    <property type="entry name" value="DNA_topoisoIV"/>
    <property type="match status" value="1"/>
</dbReference>
<dbReference type="NCBIfam" id="NF004044">
    <property type="entry name" value="PRK05561.1"/>
    <property type="match status" value="1"/>
</dbReference>
<gene>
    <name evidence="7 10" type="primary">parC</name>
    <name evidence="10" type="ORF">GCM10010989_27380</name>
</gene>
<dbReference type="InterPro" id="IPR005742">
    <property type="entry name" value="TopoIV_A_Gneg"/>
</dbReference>
<keyword evidence="5 7" id="KW-0472">Membrane</keyword>
<protein>
    <recommendedName>
        <fullName evidence="7">DNA topoisomerase 4 subunit A</fullName>
        <ecNumber evidence="7">5.6.2.2</ecNumber>
    </recommendedName>
    <alternativeName>
        <fullName evidence="7">Topoisomerase IV subunit A</fullName>
    </alternativeName>
</protein>
<dbReference type="RefSeq" id="WP_066762716.1">
    <property type="nucleotide sequence ID" value="NZ_BMIO01000010.1"/>
</dbReference>
<evidence type="ECO:0000256" key="5">
    <source>
        <dbReference type="ARBA" id="ARBA00023136"/>
    </source>
</evidence>
<dbReference type="InterPro" id="IPR013757">
    <property type="entry name" value="Topo_IIA_A_a_sf"/>
</dbReference>
<dbReference type="InterPro" id="IPR035516">
    <property type="entry name" value="Gyrase/topoIV_suA_C"/>
</dbReference>
<keyword evidence="3 7" id="KW-0799">Topoisomerase</keyword>
<dbReference type="GO" id="GO:0007059">
    <property type="term" value="P:chromosome segregation"/>
    <property type="evidence" value="ECO:0007669"/>
    <property type="project" value="UniProtKB-UniRule"/>
</dbReference>
<evidence type="ECO:0000313" key="10">
    <source>
        <dbReference type="EMBL" id="GGD51759.1"/>
    </source>
</evidence>
<feature type="site" description="Interaction with DNA" evidence="7">
    <location>
        <position position="51"/>
    </location>
</feature>
<dbReference type="Proteomes" id="UP000598997">
    <property type="component" value="Unassembled WGS sequence"/>
</dbReference>
<evidence type="ECO:0000256" key="7">
    <source>
        <dbReference type="HAMAP-Rule" id="MF_00936"/>
    </source>
</evidence>
<dbReference type="InterPro" id="IPR002205">
    <property type="entry name" value="Topo_IIA_dom_A"/>
</dbReference>
<dbReference type="HAMAP" id="MF_00936">
    <property type="entry name" value="ParC_type1"/>
    <property type="match status" value="1"/>
</dbReference>
<dbReference type="EC" id="5.6.2.2" evidence="7"/>
<evidence type="ECO:0000256" key="3">
    <source>
        <dbReference type="ARBA" id="ARBA00023029"/>
    </source>
</evidence>
<proteinExistence type="inferred from homology"/>
<evidence type="ECO:0000256" key="8">
    <source>
        <dbReference type="PROSITE-ProRule" id="PRU01384"/>
    </source>
</evidence>
<dbReference type="PANTHER" id="PTHR43493">
    <property type="entry name" value="DNA GYRASE/TOPOISOMERASE SUBUNIT A"/>
    <property type="match status" value="1"/>
</dbReference>
<dbReference type="GO" id="GO:0019897">
    <property type="term" value="C:extrinsic component of plasma membrane"/>
    <property type="evidence" value="ECO:0007669"/>
    <property type="project" value="UniProtKB-UniRule"/>
</dbReference>
<dbReference type="SMART" id="SM00434">
    <property type="entry name" value="TOP4c"/>
    <property type="match status" value="1"/>
</dbReference>
<dbReference type="GO" id="GO:0006265">
    <property type="term" value="P:DNA topological change"/>
    <property type="evidence" value="ECO:0007669"/>
    <property type="project" value="UniProtKB-UniRule"/>
</dbReference>
<evidence type="ECO:0000256" key="6">
    <source>
        <dbReference type="ARBA" id="ARBA00023235"/>
    </source>
</evidence>
<comment type="catalytic activity">
    <reaction evidence="1 7 8">
        <text>ATP-dependent breakage, passage and rejoining of double-stranded DNA.</text>
        <dbReference type="EC" id="5.6.2.2"/>
    </reaction>
</comment>
<dbReference type="PANTHER" id="PTHR43493:SF1">
    <property type="entry name" value="DNA TOPOISOMERASE 4 SUBUNIT A"/>
    <property type="match status" value="1"/>
</dbReference>
<sequence>MADDLTEMTEPDPFDRLIDAPFDAALSERYLVYALSTITARSLPDLRDGLKPVHRRLLWAMRMLKLDPQSGFKKSARVVGDVIGKYHPHGDASVYDAMVRLAQDFALRYPLVEGQGNFGNIDGDNAAAYRYTEARLTRTAILLMQGLDEGTVDFVPTYNGEEEEPEIFPGLFPNLLANGASGIAVGMATSIPSHNAAEIIDATLKLVDNPKTEHSELMEVFRGPDFATGGLVVDSPEIISHAYETGRGSFRMRGRFHAAEAEKPEDRDAGIERLGGGQWQLVISEIPYQVQKGKLIEQIATLIGDRKLPILEDVRDESDEQIRIVLVPKSRNVDPDLLKESLYKLTDLESRFSLNMNVLDVQAGGGRTPVVMGLGEVLRHWIVSQIDILVRRSRYRLDQIAKRLELVEGYIIAFLNLDRVIEIIRNEDEPKPIMMAEFGLTDRQTEAILNMRLRSLRKLEEMQLKKERDELLAERDELEKLIESPGRQRTRLKRDLNALRKEYAEDTLLGKRRTTIAEAEPTVEFSMDAMIEKEPVTVILSQRGWIRGMKGHVDLGPDGIGGEFKFKEGDGPAYALHAQTTDKLLIASGDGRFYTLGCDKLPGGRGFGEPLRTSLDIDPNAPIVGLILYRPKGQILLANSAGRGFAAGMDELLAETRKGRAVVNLKPGVTLKVVREIPANHDHVAVVGENRKLVMFSLEELPVMTRGQGVQLQRYRDGGLSDATTLKLEEGLSWKMGGDSGRTRTESDMWQWRVARGAAGRLPPQGFPRDNTFD</sequence>
<dbReference type="Gene3D" id="1.10.268.10">
    <property type="entry name" value="Topoisomerase, domain 3"/>
    <property type="match status" value="1"/>
</dbReference>
<comment type="caution">
    <text evidence="10">The sequence shown here is derived from an EMBL/GenBank/DDBJ whole genome shotgun (WGS) entry which is preliminary data.</text>
</comment>
<dbReference type="GO" id="GO:0009330">
    <property type="term" value="C:DNA topoisomerase type II (double strand cut, ATP-hydrolyzing) complex"/>
    <property type="evidence" value="ECO:0007669"/>
    <property type="project" value="TreeGrafter"/>
</dbReference>
<dbReference type="Gene3D" id="2.120.10.90">
    <property type="entry name" value="DNA gyrase/topoisomerase IV, subunit A, C-terminal"/>
    <property type="match status" value="1"/>
</dbReference>
<dbReference type="Gene3D" id="3.30.1360.40">
    <property type="match status" value="1"/>
</dbReference>
<name>A0A916YMC1_9SPHN</name>
<dbReference type="InterPro" id="IPR013760">
    <property type="entry name" value="Topo_IIA-like_dom_sf"/>
</dbReference>
<accession>A0A916YMC1</accession>
<feature type="domain" description="Topo IIA-type catalytic" evidence="9">
    <location>
        <begin position="43"/>
        <end position="530"/>
    </location>
</feature>
<comment type="subcellular location">
    <subcellularLocation>
        <location evidence="7">Cell membrane</location>
        <topology evidence="7">Peripheral membrane protein</topology>
    </subcellularLocation>
</comment>
<feature type="site" description="Transition state stabilizer" evidence="7">
    <location>
        <position position="130"/>
    </location>
</feature>
<evidence type="ECO:0000256" key="1">
    <source>
        <dbReference type="ARBA" id="ARBA00000185"/>
    </source>
</evidence>
<dbReference type="InterPro" id="IPR050220">
    <property type="entry name" value="Type_II_DNA_Topoisomerases"/>
</dbReference>
<dbReference type="AlphaFoldDB" id="A0A916YMC1"/>
<keyword evidence="2 7" id="KW-1003">Cell membrane</keyword>
<feature type="site" description="Interaction with DNA" evidence="7">
    <location>
        <position position="89"/>
    </location>
</feature>
<dbReference type="Gene3D" id="3.90.199.10">
    <property type="entry name" value="Topoisomerase II, domain 5"/>
    <property type="match status" value="1"/>
</dbReference>
<keyword evidence="6 7" id="KW-0413">Isomerase</keyword>
<dbReference type="GO" id="GO:0005737">
    <property type="term" value="C:cytoplasm"/>
    <property type="evidence" value="ECO:0007669"/>
    <property type="project" value="TreeGrafter"/>
</dbReference>
<dbReference type="NCBIfam" id="TIGR01062">
    <property type="entry name" value="parC_Gneg"/>
    <property type="match status" value="1"/>
</dbReference>
<evidence type="ECO:0000256" key="4">
    <source>
        <dbReference type="ARBA" id="ARBA00023125"/>
    </source>
</evidence>
<keyword evidence="11" id="KW-1185">Reference proteome</keyword>
<evidence type="ECO:0000256" key="2">
    <source>
        <dbReference type="ARBA" id="ARBA00022475"/>
    </source>
</evidence>
<organism evidence="10 11">
    <name type="scientific">Croceicoccus pelagius</name>
    <dbReference type="NCBI Taxonomy" id="1703341"/>
    <lineage>
        <taxon>Bacteria</taxon>
        <taxon>Pseudomonadati</taxon>
        <taxon>Pseudomonadota</taxon>
        <taxon>Alphaproteobacteria</taxon>
        <taxon>Sphingomonadales</taxon>
        <taxon>Erythrobacteraceae</taxon>
        <taxon>Croceicoccus</taxon>
    </lineage>
</organism>
<dbReference type="GO" id="GO:0005524">
    <property type="term" value="F:ATP binding"/>
    <property type="evidence" value="ECO:0007669"/>
    <property type="project" value="InterPro"/>
</dbReference>
<comment type="similarity">
    <text evidence="7">Belongs to the type II topoisomerase GyrA/ParC subunit family. ParC type 1 subfamily.</text>
</comment>
<dbReference type="CDD" id="cd00187">
    <property type="entry name" value="TOP4c"/>
    <property type="match status" value="1"/>
</dbReference>
<dbReference type="GO" id="GO:0003677">
    <property type="term" value="F:DNA binding"/>
    <property type="evidence" value="ECO:0007669"/>
    <property type="project" value="UniProtKB-UniRule"/>
</dbReference>
<dbReference type="GO" id="GO:0005694">
    <property type="term" value="C:chromosome"/>
    <property type="evidence" value="ECO:0007669"/>
    <property type="project" value="InterPro"/>
</dbReference>
<dbReference type="FunFam" id="1.10.268.10:FF:000001">
    <property type="entry name" value="DNA gyrase subunit A"/>
    <property type="match status" value="1"/>
</dbReference>
<reference evidence="10 11" key="1">
    <citation type="journal article" date="2014" name="Int. J. Syst. Evol. Microbiol.">
        <title>Complete genome sequence of Corynebacterium casei LMG S-19264T (=DSM 44701T), isolated from a smear-ripened cheese.</title>
        <authorList>
            <consortium name="US DOE Joint Genome Institute (JGI-PGF)"/>
            <person name="Walter F."/>
            <person name="Albersmeier A."/>
            <person name="Kalinowski J."/>
            <person name="Ruckert C."/>
        </authorList>
    </citation>
    <scope>NUCLEOTIDE SEQUENCE [LARGE SCALE GENOMIC DNA]</scope>
    <source>
        <strain evidence="10 11">CGMCC 1.15358</strain>
    </source>
</reference>
<keyword evidence="4 7" id="KW-0238">DNA-binding</keyword>
<feature type="active site" description="O-(5'-phospho-DNA)-tyrosine intermediate" evidence="7 8">
    <location>
        <position position="131"/>
    </location>
</feature>